<accession>A0A517VN73</accession>
<dbReference type="AlphaFoldDB" id="A0A517VN73"/>
<dbReference type="Proteomes" id="UP000316855">
    <property type="component" value="Chromosome"/>
</dbReference>
<dbReference type="KEGG" id="gax:Pan161_61390"/>
<name>A0A517VN73_9PLAN</name>
<organism evidence="1 2">
    <name type="scientific">Gimesia algae</name>
    <dbReference type="NCBI Taxonomy" id="2527971"/>
    <lineage>
        <taxon>Bacteria</taxon>
        <taxon>Pseudomonadati</taxon>
        <taxon>Planctomycetota</taxon>
        <taxon>Planctomycetia</taxon>
        <taxon>Planctomycetales</taxon>
        <taxon>Planctomycetaceae</taxon>
        <taxon>Gimesia</taxon>
    </lineage>
</organism>
<proteinExistence type="predicted"/>
<gene>
    <name evidence="1" type="ORF">Pan161_61390</name>
</gene>
<reference evidence="1 2" key="1">
    <citation type="submission" date="2019-02" db="EMBL/GenBank/DDBJ databases">
        <title>Deep-cultivation of Planctomycetes and their phenomic and genomic characterization uncovers novel biology.</title>
        <authorList>
            <person name="Wiegand S."/>
            <person name="Jogler M."/>
            <person name="Boedeker C."/>
            <person name="Pinto D."/>
            <person name="Vollmers J."/>
            <person name="Rivas-Marin E."/>
            <person name="Kohn T."/>
            <person name="Peeters S.H."/>
            <person name="Heuer A."/>
            <person name="Rast P."/>
            <person name="Oberbeckmann S."/>
            <person name="Bunk B."/>
            <person name="Jeske O."/>
            <person name="Meyerdierks A."/>
            <person name="Storesund J.E."/>
            <person name="Kallscheuer N."/>
            <person name="Luecker S."/>
            <person name="Lage O.M."/>
            <person name="Pohl T."/>
            <person name="Merkel B.J."/>
            <person name="Hornburger P."/>
            <person name="Mueller R.-W."/>
            <person name="Bruemmer F."/>
            <person name="Labrenz M."/>
            <person name="Spormann A.M."/>
            <person name="Op den Camp H."/>
            <person name="Overmann J."/>
            <person name="Amann R."/>
            <person name="Jetten M.S.M."/>
            <person name="Mascher T."/>
            <person name="Medema M.H."/>
            <person name="Devos D.P."/>
            <person name="Kaster A.-K."/>
            <person name="Ovreas L."/>
            <person name="Rohde M."/>
            <person name="Galperin M.Y."/>
            <person name="Jogler C."/>
        </authorList>
    </citation>
    <scope>NUCLEOTIDE SEQUENCE [LARGE SCALE GENOMIC DNA]</scope>
    <source>
        <strain evidence="1 2">Pan161</strain>
    </source>
</reference>
<keyword evidence="2" id="KW-1185">Reference proteome</keyword>
<evidence type="ECO:0000313" key="2">
    <source>
        <dbReference type="Proteomes" id="UP000316855"/>
    </source>
</evidence>
<dbReference type="EMBL" id="CP036343">
    <property type="protein sequence ID" value="QDT94443.1"/>
    <property type="molecule type" value="Genomic_DNA"/>
</dbReference>
<protein>
    <submittedName>
        <fullName evidence="1">Uncharacterized protein</fullName>
    </submittedName>
</protein>
<sequence length="39" mass="4718">MDWCTCSERKYFTGKILFKLSFILTQWYTLSEQVPKIVL</sequence>
<evidence type="ECO:0000313" key="1">
    <source>
        <dbReference type="EMBL" id="QDT94443.1"/>
    </source>
</evidence>